<name>A0A4Y8LHY3_9BACL</name>
<dbReference type="AlphaFoldDB" id="A0A4Y8LHY3"/>
<comment type="caution">
    <text evidence="1">The sequence shown here is derived from an EMBL/GenBank/DDBJ whole genome shotgun (WGS) entry which is preliminary data.</text>
</comment>
<dbReference type="EMBL" id="SORX01000006">
    <property type="protein sequence ID" value="TFE00665.1"/>
    <property type="molecule type" value="Genomic_DNA"/>
</dbReference>
<dbReference type="RefSeq" id="WP_134381984.1">
    <property type="nucleotide sequence ID" value="NZ_SORX01000006.1"/>
</dbReference>
<dbReference type="Proteomes" id="UP000297776">
    <property type="component" value="Unassembled WGS sequence"/>
</dbReference>
<dbReference type="OrthoDB" id="3035408at2"/>
<organism evidence="1 2">
    <name type="scientific">Jeotgalibacillus salarius</name>
    <dbReference type="NCBI Taxonomy" id="546023"/>
    <lineage>
        <taxon>Bacteria</taxon>
        <taxon>Bacillati</taxon>
        <taxon>Bacillota</taxon>
        <taxon>Bacilli</taxon>
        <taxon>Bacillales</taxon>
        <taxon>Caryophanaceae</taxon>
        <taxon>Jeotgalibacillus</taxon>
    </lineage>
</organism>
<accession>A0A4Y8LHY3</accession>
<keyword evidence="2" id="KW-1185">Reference proteome</keyword>
<proteinExistence type="predicted"/>
<evidence type="ECO:0000313" key="1">
    <source>
        <dbReference type="EMBL" id="TFE00665.1"/>
    </source>
</evidence>
<gene>
    <name evidence="1" type="ORF">E2626_11880</name>
</gene>
<evidence type="ECO:0000313" key="2">
    <source>
        <dbReference type="Proteomes" id="UP000297776"/>
    </source>
</evidence>
<reference evidence="1 2" key="1">
    <citation type="submission" date="2019-03" db="EMBL/GenBank/DDBJ databases">
        <authorList>
            <person name="Yang Y."/>
        </authorList>
    </citation>
    <scope>NUCLEOTIDE SEQUENCE [LARGE SCALE GENOMIC DNA]</scope>
    <source>
        <strain evidence="1 2">ASL-1</strain>
    </source>
</reference>
<sequence>MATEGIKNIANSWKETLELYGISTSIVSVFCHQRPIVKHNLSEKNPEIGDLLIVHVYHPKKGKSKRTALLLQAKMKTLHTANVKSNDHQFLLYNNWPEFSFVKPIIKGININIVPNQAHQGAKYLLIDNKNHISSFSFTYTTAEVDNTLIPLHNLAHTMLKILLFEEGKEFIGRKQLKIKKIGQN</sequence>
<protein>
    <submittedName>
        <fullName evidence="1">Uncharacterized protein</fullName>
    </submittedName>
</protein>